<evidence type="ECO:0000256" key="11">
    <source>
        <dbReference type="ARBA" id="ARBA00023122"/>
    </source>
</evidence>
<evidence type="ECO:0000256" key="4">
    <source>
        <dbReference type="ARBA" id="ARBA00022723"/>
    </source>
</evidence>
<evidence type="ECO:0000256" key="2">
    <source>
        <dbReference type="ARBA" id="ARBA00005502"/>
    </source>
</evidence>
<evidence type="ECO:0000256" key="13">
    <source>
        <dbReference type="HAMAP-Rule" id="MF_01964"/>
    </source>
</evidence>
<feature type="binding site" evidence="13 15">
    <location>
        <position position="444"/>
    </location>
    <ligand>
        <name>IMP</name>
        <dbReference type="ChEBI" id="CHEBI:58053"/>
    </ligand>
</feature>
<feature type="domain" description="CBS" evidence="22">
    <location>
        <begin position="182"/>
        <end position="242"/>
    </location>
</feature>
<evidence type="ECO:0000256" key="21">
    <source>
        <dbReference type="SAM" id="MobiDB-lite"/>
    </source>
</evidence>
<evidence type="ECO:0000256" key="16">
    <source>
        <dbReference type="PIRSR" id="PIRSR000130-3"/>
    </source>
</evidence>
<keyword evidence="8 13" id="KW-0630">Potassium</keyword>
<sequence length="516" mass="54403">MAPDTFPTPTPAAPPERPPASERPAERLLGARISEALTFDDVLIVPAYSEVLPAMADTRARLTREITLNIPLIAAAMDTVTEAPMAIAMAQHGGIGVVHKNLSIEDQAAHVRRVKKFESGMVINPLTIHPDQTLAEARALMAAHHISGVPVVERDTRRLVGILTNRDVRFATDPALKVYELMTRENLVTVTADVGHEEARHLLHRHRIEKLLVVDDAYRCIGLITVKDMDKAQAHPLANKDELGRLRVAAATGVGEDGHARARALIMAEIDVIVVDTAHGHSAGVLAAVAAIKKLSNAVQVIAGNVATPEGARALIAAGADAVKIGIGPGSICTTRVVAGVGMPQFSAVLETAAASHELGVPAIADGGIRNSGDIVKAIGAGADCVMIGSLLAGTDEAPGEVFLYQGRSYKSYRGMGSIGAMARGSADRYFQQEIKDTLKLVPEGVEGRVGYKGPVATVVHQLVGGLRAGMGYTGSASIAELQAKAGFRRITGAGLRESHVHDVAVDREAPNYRQD</sequence>
<dbReference type="EMBL" id="DTQM01000240">
    <property type="protein sequence ID" value="HGC44054.1"/>
    <property type="molecule type" value="Genomic_DNA"/>
</dbReference>
<dbReference type="PROSITE" id="PS51371">
    <property type="entry name" value="CBS"/>
    <property type="match status" value="2"/>
</dbReference>
<dbReference type="InterPro" id="IPR000644">
    <property type="entry name" value="CBS_dom"/>
</dbReference>
<dbReference type="PANTHER" id="PTHR11911:SF111">
    <property type="entry name" value="INOSINE-5'-MONOPHOSPHATE DEHYDROGENASE"/>
    <property type="match status" value="1"/>
</dbReference>
<evidence type="ECO:0000256" key="6">
    <source>
        <dbReference type="ARBA" id="ARBA00022749"/>
    </source>
</evidence>
<comment type="caution">
    <text evidence="23">The sequence shown here is derived from an EMBL/GenBank/DDBJ whole genome shotgun (WGS) entry which is preliminary data.</text>
</comment>
<evidence type="ECO:0000256" key="19">
    <source>
        <dbReference type="RuleBase" id="RU003927"/>
    </source>
</evidence>
<evidence type="ECO:0000259" key="22">
    <source>
        <dbReference type="PROSITE" id="PS51371"/>
    </source>
</evidence>
<dbReference type="UniPathway" id="UPA00601">
    <property type="reaction ID" value="UER00295"/>
</dbReference>
<dbReference type="GO" id="GO:0000166">
    <property type="term" value="F:nucleotide binding"/>
    <property type="evidence" value="ECO:0007669"/>
    <property type="project" value="UniProtKB-UniRule"/>
</dbReference>
<dbReference type="Pfam" id="PF00571">
    <property type="entry name" value="CBS"/>
    <property type="match status" value="2"/>
</dbReference>
<evidence type="ECO:0000256" key="17">
    <source>
        <dbReference type="PIRSR" id="PIRSR000130-4"/>
    </source>
</evidence>
<dbReference type="PIRSF" id="PIRSF000130">
    <property type="entry name" value="IMPDH"/>
    <property type="match status" value="1"/>
</dbReference>
<comment type="pathway">
    <text evidence="13 20">Purine metabolism; XMP biosynthesis via de novo pathway; XMP from IMP: step 1/1.</text>
</comment>
<accession>A0A8J4M788</accession>
<feature type="binding site" evidence="16">
    <location>
        <begin position="276"/>
        <end position="278"/>
    </location>
    <ligand>
        <name>NAD(+)</name>
        <dbReference type="ChEBI" id="CHEBI:57540"/>
    </ligand>
</feature>
<evidence type="ECO:0000256" key="18">
    <source>
        <dbReference type="PROSITE-ProRule" id="PRU00703"/>
    </source>
</evidence>
<feature type="binding site" description="in other chain" evidence="13 17">
    <location>
        <position position="330"/>
    </location>
    <ligand>
        <name>K(+)</name>
        <dbReference type="ChEBI" id="CHEBI:29103"/>
        <note>ligand shared between two tetrameric partners</note>
    </ligand>
</feature>
<dbReference type="GO" id="GO:0003938">
    <property type="term" value="F:IMP dehydrogenase activity"/>
    <property type="evidence" value="ECO:0007669"/>
    <property type="project" value="UniProtKB-UniRule"/>
</dbReference>
<keyword evidence="9 13" id="KW-0560">Oxidoreductase</keyword>
<feature type="domain" description="CBS" evidence="22">
    <location>
        <begin position="121"/>
        <end position="178"/>
    </location>
</feature>
<feature type="active site" description="Thioimidate intermediate" evidence="13 14">
    <location>
        <position position="333"/>
    </location>
</feature>
<dbReference type="CDD" id="cd00381">
    <property type="entry name" value="IMPDH"/>
    <property type="match status" value="1"/>
</dbReference>
<dbReference type="GO" id="GO:0006177">
    <property type="term" value="P:GMP biosynthetic process"/>
    <property type="evidence" value="ECO:0007669"/>
    <property type="project" value="UniProtKB-UniRule"/>
</dbReference>
<feature type="binding site" description="in other chain" evidence="13 17">
    <location>
        <position position="333"/>
    </location>
    <ligand>
        <name>K(+)</name>
        <dbReference type="ChEBI" id="CHEBI:29103"/>
        <note>ligand shared between two tetrameric partners</note>
    </ligand>
</feature>
<comment type="catalytic activity">
    <reaction evidence="12 13 20">
        <text>IMP + NAD(+) + H2O = XMP + NADH + H(+)</text>
        <dbReference type="Rhea" id="RHEA:11708"/>
        <dbReference type="ChEBI" id="CHEBI:15377"/>
        <dbReference type="ChEBI" id="CHEBI:15378"/>
        <dbReference type="ChEBI" id="CHEBI:57464"/>
        <dbReference type="ChEBI" id="CHEBI:57540"/>
        <dbReference type="ChEBI" id="CHEBI:57945"/>
        <dbReference type="ChEBI" id="CHEBI:58053"/>
        <dbReference type="EC" id="1.1.1.205"/>
    </reaction>
</comment>
<dbReference type="SMART" id="SM01240">
    <property type="entry name" value="IMPDH"/>
    <property type="match status" value="1"/>
</dbReference>
<comment type="similarity">
    <text evidence="2 13 19">Belongs to the IMPDH/GMPR family.</text>
</comment>
<dbReference type="AlphaFoldDB" id="A0A8J4M788"/>
<dbReference type="HAMAP" id="MF_01964">
    <property type="entry name" value="IMPDH"/>
    <property type="match status" value="1"/>
</dbReference>
<evidence type="ECO:0000256" key="9">
    <source>
        <dbReference type="ARBA" id="ARBA00023002"/>
    </source>
</evidence>
<evidence type="ECO:0000256" key="1">
    <source>
        <dbReference type="ARBA" id="ARBA00001958"/>
    </source>
</evidence>
<evidence type="ECO:0000256" key="20">
    <source>
        <dbReference type="RuleBase" id="RU003928"/>
    </source>
</evidence>
<feature type="binding site" evidence="13">
    <location>
        <position position="500"/>
    </location>
    <ligand>
        <name>K(+)</name>
        <dbReference type="ChEBI" id="CHEBI:29103"/>
        <note>ligand shared between two tetrameric partners</note>
    </ligand>
</feature>
<evidence type="ECO:0000256" key="12">
    <source>
        <dbReference type="ARBA" id="ARBA00048028"/>
    </source>
</evidence>
<dbReference type="InterPro" id="IPR046342">
    <property type="entry name" value="CBS_dom_sf"/>
</dbReference>
<feature type="compositionally biased region" description="Pro residues" evidence="21">
    <location>
        <begin position="1"/>
        <end position="18"/>
    </location>
</feature>
<evidence type="ECO:0000256" key="7">
    <source>
        <dbReference type="ARBA" id="ARBA00022755"/>
    </source>
</evidence>
<keyword evidence="4 13" id="KW-0479">Metal-binding</keyword>
<keyword evidence="10 13" id="KW-0520">NAD</keyword>
<evidence type="ECO:0000256" key="8">
    <source>
        <dbReference type="ARBA" id="ARBA00022958"/>
    </source>
</evidence>
<dbReference type="Gene3D" id="3.20.20.70">
    <property type="entry name" value="Aldolase class I"/>
    <property type="match status" value="1"/>
</dbReference>
<feature type="binding site" evidence="13 15">
    <location>
        <position position="331"/>
    </location>
    <ligand>
        <name>IMP</name>
        <dbReference type="ChEBI" id="CHEBI:58053"/>
    </ligand>
</feature>
<dbReference type="FunFam" id="3.20.20.70:FF:000003">
    <property type="entry name" value="GMP reductase"/>
    <property type="match status" value="1"/>
</dbReference>
<dbReference type="SUPFAM" id="SSF51412">
    <property type="entry name" value="Inosine monophosphate dehydrogenase (IMPDH)"/>
    <property type="match status" value="1"/>
</dbReference>
<feature type="active site" description="Proton acceptor" evidence="13 14">
    <location>
        <position position="429"/>
    </location>
</feature>
<feature type="binding site" evidence="13 15">
    <location>
        <begin position="413"/>
        <end position="417"/>
    </location>
    <ligand>
        <name>IMP</name>
        <dbReference type="ChEBI" id="CHEBI:58053"/>
    </ligand>
</feature>
<evidence type="ECO:0000256" key="15">
    <source>
        <dbReference type="PIRSR" id="PIRSR000130-2"/>
    </source>
</evidence>
<dbReference type="Pfam" id="PF00478">
    <property type="entry name" value="IMPDH"/>
    <property type="match status" value="1"/>
</dbReference>
<evidence type="ECO:0000256" key="5">
    <source>
        <dbReference type="ARBA" id="ARBA00022737"/>
    </source>
</evidence>
<dbReference type="SUPFAM" id="SSF54631">
    <property type="entry name" value="CBS-domain pair"/>
    <property type="match status" value="1"/>
</dbReference>
<comment type="activity regulation">
    <text evidence="13">Mycophenolic acid (MPA) is a non-competitive inhibitor that prevents formation of the closed enzyme conformation by binding to the same site as the amobile flap. In contrast, mizoribine monophosphate (MZP) is a competitive inhibitor that induces the closed conformation. MPA is a potent inhibitor of mammalian IMPDHs but a poor inhibitor of the bacterial enzymes. MZP is a more potent inhibitor of bacterial IMPDH.</text>
</comment>
<dbReference type="EC" id="1.1.1.205" evidence="13 20"/>
<dbReference type="GO" id="GO:0006183">
    <property type="term" value="P:GTP biosynthetic process"/>
    <property type="evidence" value="ECO:0007669"/>
    <property type="project" value="TreeGrafter"/>
</dbReference>
<comment type="function">
    <text evidence="13">Catalyzes the conversion of inosine 5'-phosphate (IMP) to xanthosine 5'-phosphate (XMP), the first committed and rate-limiting step in the de novo synthesis of guanine nucleotides, and therefore plays an important role in the regulation of cell growth.</text>
</comment>
<feature type="binding site" evidence="13">
    <location>
        <position position="498"/>
    </location>
    <ligand>
        <name>K(+)</name>
        <dbReference type="ChEBI" id="CHEBI:29103"/>
        <note>ligand shared between two tetrameric partners</note>
    </ligand>
</feature>
<comment type="cofactor">
    <cofactor evidence="1 13">
        <name>K(+)</name>
        <dbReference type="ChEBI" id="CHEBI:29103"/>
    </cofactor>
</comment>
<dbReference type="InterPro" id="IPR013785">
    <property type="entry name" value="Aldolase_TIM"/>
</dbReference>
<gene>
    <name evidence="13 23" type="primary">guaB</name>
    <name evidence="23" type="ORF">ENY07_12665</name>
</gene>
<feature type="binding site" evidence="13 15">
    <location>
        <begin position="366"/>
        <end position="368"/>
    </location>
    <ligand>
        <name>IMP</name>
        <dbReference type="ChEBI" id="CHEBI:58053"/>
    </ligand>
</feature>
<dbReference type="PROSITE" id="PS00487">
    <property type="entry name" value="IMP_DH_GMP_RED"/>
    <property type="match status" value="1"/>
</dbReference>
<reference evidence="23" key="1">
    <citation type="journal article" date="2020" name="mSystems">
        <title>Genome- and Community-Level Interaction Insights into Carbon Utilization and Element Cycling Functions of Hydrothermarchaeota in Hydrothermal Sediment.</title>
        <authorList>
            <person name="Zhou Z."/>
            <person name="Liu Y."/>
            <person name="Xu W."/>
            <person name="Pan J."/>
            <person name="Luo Z.H."/>
            <person name="Li M."/>
        </authorList>
    </citation>
    <scope>NUCLEOTIDE SEQUENCE</scope>
    <source>
        <strain evidence="23">SpSt-997</strain>
    </source>
</reference>
<feature type="binding site" evidence="13">
    <location>
        <position position="276"/>
    </location>
    <ligand>
        <name>NAD(+)</name>
        <dbReference type="ChEBI" id="CHEBI:57540"/>
    </ligand>
</feature>
<feature type="binding site" evidence="13 16">
    <location>
        <begin position="326"/>
        <end position="328"/>
    </location>
    <ligand>
        <name>NAD(+)</name>
        <dbReference type="ChEBI" id="CHEBI:57540"/>
    </ligand>
</feature>
<feature type="binding site" description="in other chain" evidence="13 17">
    <location>
        <position position="328"/>
    </location>
    <ligand>
        <name>K(+)</name>
        <dbReference type="ChEBI" id="CHEBI:29103"/>
        <note>ligand shared between two tetrameric partners</note>
    </ligand>
</feature>
<comment type="subunit">
    <text evidence="3 13">Homotetramer.</text>
</comment>
<name>A0A8J4M788_9PROT</name>
<keyword evidence="7 13" id="KW-0658">Purine biosynthesis</keyword>
<comment type="caution">
    <text evidence="13">Lacks conserved residue(s) required for the propagation of feature annotation.</text>
</comment>
<dbReference type="NCBIfam" id="TIGR01302">
    <property type="entry name" value="IMP_dehydrog"/>
    <property type="match status" value="1"/>
</dbReference>
<organism evidence="23">
    <name type="scientific">Acidicaldus sp</name>
    <dbReference type="NCBI Taxonomy" id="1872105"/>
    <lineage>
        <taxon>Bacteria</taxon>
        <taxon>Pseudomonadati</taxon>
        <taxon>Pseudomonadota</taxon>
        <taxon>Alphaproteobacteria</taxon>
        <taxon>Acetobacterales</taxon>
        <taxon>Acetobacteraceae</taxon>
        <taxon>Acidicaldus</taxon>
    </lineage>
</organism>
<dbReference type="InterPro" id="IPR015875">
    <property type="entry name" value="IMP_DH/GMP_Rdtase_CS"/>
</dbReference>
<keyword evidence="5" id="KW-0677">Repeat</keyword>
<dbReference type="SMART" id="SM00116">
    <property type="entry name" value="CBS"/>
    <property type="match status" value="2"/>
</dbReference>
<keyword evidence="11 18" id="KW-0129">CBS domain</keyword>
<feature type="binding site" evidence="13">
    <location>
        <position position="499"/>
    </location>
    <ligand>
        <name>K(+)</name>
        <dbReference type="ChEBI" id="CHEBI:29103"/>
        <note>ligand shared between two tetrameric partners</note>
    </ligand>
</feature>
<dbReference type="InterPro" id="IPR001093">
    <property type="entry name" value="IMP_DH_GMPRt"/>
</dbReference>
<feature type="binding site" evidence="13 15">
    <location>
        <begin position="389"/>
        <end position="390"/>
    </location>
    <ligand>
        <name>IMP</name>
        <dbReference type="ChEBI" id="CHEBI:58053"/>
    </ligand>
</feature>
<dbReference type="PANTHER" id="PTHR11911">
    <property type="entry name" value="INOSINE-5-MONOPHOSPHATE DEHYDROGENASE RELATED"/>
    <property type="match status" value="1"/>
</dbReference>
<proteinExistence type="inferred from homology"/>
<evidence type="ECO:0000256" key="10">
    <source>
        <dbReference type="ARBA" id="ARBA00023027"/>
    </source>
</evidence>
<evidence type="ECO:0000256" key="3">
    <source>
        <dbReference type="ARBA" id="ARBA00011881"/>
    </source>
</evidence>
<evidence type="ECO:0000313" key="23">
    <source>
        <dbReference type="EMBL" id="HGC44054.1"/>
    </source>
</evidence>
<dbReference type="GO" id="GO:0046872">
    <property type="term" value="F:metal ion binding"/>
    <property type="evidence" value="ECO:0007669"/>
    <property type="project" value="UniProtKB-UniRule"/>
</dbReference>
<dbReference type="CDD" id="cd04601">
    <property type="entry name" value="CBS_pair_IMPDH"/>
    <property type="match status" value="1"/>
</dbReference>
<evidence type="ECO:0000256" key="14">
    <source>
        <dbReference type="PIRSR" id="PIRSR000130-1"/>
    </source>
</evidence>
<feature type="region of interest" description="Disordered" evidence="21">
    <location>
        <begin position="1"/>
        <end position="22"/>
    </location>
</feature>
<keyword evidence="6 13" id="KW-0332">GMP biosynthesis</keyword>
<protein>
    <recommendedName>
        <fullName evidence="13 20">Inosine-5'-monophosphate dehydrogenase</fullName>
        <shortName evidence="13">IMP dehydrogenase</shortName>
        <shortName evidence="13">IMPD</shortName>
        <shortName evidence="13">IMPDH</shortName>
        <ecNumber evidence="13 20">1.1.1.205</ecNumber>
    </recommendedName>
</protein>
<dbReference type="InterPro" id="IPR005990">
    <property type="entry name" value="IMP_DH"/>
</dbReference>